<dbReference type="Proteomes" id="UP000288216">
    <property type="component" value="Unassembled WGS sequence"/>
</dbReference>
<evidence type="ECO:0000313" key="6">
    <source>
        <dbReference type="Proteomes" id="UP000288216"/>
    </source>
</evidence>
<comment type="subcellular location">
    <subcellularLocation>
        <location evidence="1">Membrane</location>
    </subcellularLocation>
</comment>
<gene>
    <name evidence="5" type="ORF">scyTo_0015177</name>
</gene>
<evidence type="ECO:0000256" key="2">
    <source>
        <dbReference type="ARBA" id="ARBA00023136"/>
    </source>
</evidence>
<dbReference type="EMBL" id="BFAA01008475">
    <property type="protein sequence ID" value="GCB67960.1"/>
    <property type="molecule type" value="Genomic_DNA"/>
</dbReference>
<dbReference type="PROSITE" id="PS50268">
    <property type="entry name" value="CADHERIN_2"/>
    <property type="match status" value="1"/>
</dbReference>
<evidence type="ECO:0000259" key="4">
    <source>
        <dbReference type="PROSITE" id="PS50268"/>
    </source>
</evidence>
<dbReference type="AlphaFoldDB" id="A0A401P4E1"/>
<dbReference type="OrthoDB" id="9047765at2759"/>
<organism evidence="5 6">
    <name type="scientific">Scyliorhinus torazame</name>
    <name type="common">Cloudy catshark</name>
    <name type="synonym">Catulus torazame</name>
    <dbReference type="NCBI Taxonomy" id="75743"/>
    <lineage>
        <taxon>Eukaryota</taxon>
        <taxon>Metazoa</taxon>
        <taxon>Chordata</taxon>
        <taxon>Craniata</taxon>
        <taxon>Vertebrata</taxon>
        <taxon>Chondrichthyes</taxon>
        <taxon>Elasmobranchii</taxon>
        <taxon>Galeomorphii</taxon>
        <taxon>Galeoidea</taxon>
        <taxon>Carcharhiniformes</taxon>
        <taxon>Scyliorhinidae</taxon>
        <taxon>Scyliorhinus</taxon>
    </lineage>
</organism>
<keyword evidence="6" id="KW-1185">Reference proteome</keyword>
<name>A0A401P4E1_SCYTO</name>
<sequence>MSRLSNDAVMWFIGVSGFIKIRDLPATVTIQEDTPAGVAIFNFTVESTTVNEITLTPKIAATNPVNSFFTVSVRRSGDLEVTISENAGLDYETQSNYGLLIYVEDEKGNADFQMLTVLLSDVDEPPRFLDNLANGERLTSLAIKEL</sequence>
<dbReference type="GO" id="GO:0005509">
    <property type="term" value="F:calcium ion binding"/>
    <property type="evidence" value="ECO:0007669"/>
    <property type="project" value="UniProtKB-UniRule"/>
</dbReference>
<dbReference type="InterPro" id="IPR002126">
    <property type="entry name" value="Cadherin-like_dom"/>
</dbReference>
<dbReference type="STRING" id="75743.A0A401P4E1"/>
<comment type="caution">
    <text evidence="5">The sequence shown here is derived from an EMBL/GenBank/DDBJ whole genome shotgun (WGS) entry which is preliminary data.</text>
</comment>
<evidence type="ECO:0000256" key="1">
    <source>
        <dbReference type="ARBA" id="ARBA00004370"/>
    </source>
</evidence>
<evidence type="ECO:0000256" key="3">
    <source>
        <dbReference type="PROSITE-ProRule" id="PRU00043"/>
    </source>
</evidence>
<dbReference type="GO" id="GO:0007156">
    <property type="term" value="P:homophilic cell adhesion via plasma membrane adhesion molecules"/>
    <property type="evidence" value="ECO:0007669"/>
    <property type="project" value="InterPro"/>
</dbReference>
<dbReference type="Gene3D" id="2.60.40.60">
    <property type="entry name" value="Cadherins"/>
    <property type="match status" value="1"/>
</dbReference>
<keyword evidence="3" id="KW-0106">Calcium</keyword>
<dbReference type="InterPro" id="IPR015919">
    <property type="entry name" value="Cadherin-like_sf"/>
</dbReference>
<dbReference type="CDD" id="cd11304">
    <property type="entry name" value="Cadherin_repeat"/>
    <property type="match status" value="1"/>
</dbReference>
<evidence type="ECO:0000313" key="5">
    <source>
        <dbReference type="EMBL" id="GCB67960.1"/>
    </source>
</evidence>
<keyword evidence="2" id="KW-0472">Membrane</keyword>
<proteinExistence type="predicted"/>
<protein>
    <recommendedName>
        <fullName evidence="4">Cadherin domain-containing protein</fullName>
    </recommendedName>
</protein>
<dbReference type="SUPFAM" id="SSF49313">
    <property type="entry name" value="Cadherin-like"/>
    <property type="match status" value="1"/>
</dbReference>
<accession>A0A401P4E1</accession>
<dbReference type="GO" id="GO:0016020">
    <property type="term" value="C:membrane"/>
    <property type="evidence" value="ECO:0007669"/>
    <property type="project" value="UniProtKB-SubCell"/>
</dbReference>
<reference evidence="5 6" key="1">
    <citation type="journal article" date="2018" name="Nat. Ecol. Evol.">
        <title>Shark genomes provide insights into elasmobranch evolution and the origin of vertebrates.</title>
        <authorList>
            <person name="Hara Y"/>
            <person name="Yamaguchi K"/>
            <person name="Onimaru K"/>
            <person name="Kadota M"/>
            <person name="Koyanagi M"/>
            <person name="Keeley SD"/>
            <person name="Tatsumi K"/>
            <person name="Tanaka K"/>
            <person name="Motone F"/>
            <person name="Kageyama Y"/>
            <person name="Nozu R"/>
            <person name="Adachi N"/>
            <person name="Nishimura O"/>
            <person name="Nakagawa R"/>
            <person name="Tanegashima C"/>
            <person name="Kiyatake I"/>
            <person name="Matsumoto R"/>
            <person name="Murakumo K"/>
            <person name="Nishida K"/>
            <person name="Terakita A"/>
            <person name="Kuratani S"/>
            <person name="Sato K"/>
            <person name="Hyodo S Kuraku.S."/>
        </authorList>
    </citation>
    <scope>NUCLEOTIDE SEQUENCE [LARGE SCALE GENOMIC DNA]</scope>
</reference>
<feature type="domain" description="Cadherin" evidence="4">
    <location>
        <begin position="22"/>
        <end position="128"/>
    </location>
</feature>